<organism evidence="1 2">
    <name type="scientific">Nyssa sinensis</name>
    <dbReference type="NCBI Taxonomy" id="561372"/>
    <lineage>
        <taxon>Eukaryota</taxon>
        <taxon>Viridiplantae</taxon>
        <taxon>Streptophyta</taxon>
        <taxon>Embryophyta</taxon>
        <taxon>Tracheophyta</taxon>
        <taxon>Spermatophyta</taxon>
        <taxon>Magnoliopsida</taxon>
        <taxon>eudicotyledons</taxon>
        <taxon>Gunneridae</taxon>
        <taxon>Pentapetalae</taxon>
        <taxon>asterids</taxon>
        <taxon>Cornales</taxon>
        <taxon>Nyssaceae</taxon>
        <taxon>Nyssa</taxon>
    </lineage>
</organism>
<dbReference type="Proteomes" id="UP000325577">
    <property type="component" value="Linkage Group LG16"/>
</dbReference>
<proteinExistence type="predicted"/>
<name>A0A5J5B392_9ASTE</name>
<accession>A0A5J5B392</accession>
<evidence type="ECO:0000313" key="1">
    <source>
        <dbReference type="EMBL" id="KAA8537030.1"/>
    </source>
</evidence>
<evidence type="ECO:0000313" key="2">
    <source>
        <dbReference type="Proteomes" id="UP000325577"/>
    </source>
</evidence>
<sequence>MKRRRRGVESNQPLRWVMNVICEVRGFGGLLLFDGVQSWRRMNMSSSSVESSDVGFTGGGARKGWEQDLDNGGKLGLSYNADDEEVINKIVQLERKDNGRFEEIGGGDAI</sequence>
<reference evidence="1 2" key="1">
    <citation type="submission" date="2019-09" db="EMBL/GenBank/DDBJ databases">
        <title>A chromosome-level genome assembly of the Chinese tupelo Nyssa sinensis.</title>
        <authorList>
            <person name="Yang X."/>
            <person name="Kang M."/>
            <person name="Yang Y."/>
            <person name="Xiong H."/>
            <person name="Wang M."/>
            <person name="Zhang Z."/>
            <person name="Wang Z."/>
            <person name="Wu H."/>
            <person name="Ma T."/>
            <person name="Liu J."/>
            <person name="Xi Z."/>
        </authorList>
    </citation>
    <scope>NUCLEOTIDE SEQUENCE [LARGE SCALE GENOMIC DNA]</scope>
    <source>
        <strain evidence="1">J267</strain>
        <tissue evidence="1">Leaf</tissue>
    </source>
</reference>
<dbReference type="EMBL" id="CM018039">
    <property type="protein sequence ID" value="KAA8537030.1"/>
    <property type="molecule type" value="Genomic_DNA"/>
</dbReference>
<dbReference type="AlphaFoldDB" id="A0A5J5B392"/>
<gene>
    <name evidence="1" type="ORF">F0562_029508</name>
</gene>
<keyword evidence="2" id="KW-1185">Reference proteome</keyword>
<protein>
    <submittedName>
        <fullName evidence="1">Uncharacterized protein</fullName>
    </submittedName>
</protein>